<gene>
    <name evidence="2" type="ORF">FEA48_29445</name>
</gene>
<dbReference type="Proteomes" id="UP000307510">
    <property type="component" value="Unassembled WGS sequence"/>
</dbReference>
<comment type="caution">
    <text evidence="2">The sequence shown here is derived from an EMBL/GenBank/DDBJ whole genome shotgun (WGS) entry which is preliminary data.</text>
</comment>
<evidence type="ECO:0000313" key="2">
    <source>
        <dbReference type="EMBL" id="TLP69613.1"/>
    </source>
</evidence>
<dbReference type="RefSeq" id="WP_138216947.1">
    <property type="nucleotide sequence ID" value="NZ_VASG01000011.1"/>
</dbReference>
<accession>A0A5R8ZTL7</accession>
<proteinExistence type="predicted"/>
<dbReference type="AlphaFoldDB" id="A0A5R8ZTL7"/>
<reference evidence="3" key="2">
    <citation type="submission" date="2019-06" db="EMBL/GenBank/DDBJ databases">
        <title>AzeR, a transcriptional regulator that responds to azelaic acid in Pseudomonas nitroreducens.</title>
        <authorList>
            <person name="Bez C."/>
            <person name="Javvadi S.G."/>
            <person name="Bertani I."/>
            <person name="Devescovi G."/>
            <person name="Studholme D.J."/>
            <person name="Geller A."/>
            <person name="Levy A."/>
            <person name="Venturi V."/>
        </authorList>
    </citation>
    <scope>NUCLEOTIDE SEQUENCE [LARGE SCALE GENOMIC DNA]</scope>
    <source>
        <strain evidence="3">DSM 9128</strain>
    </source>
</reference>
<reference evidence="2 3" key="1">
    <citation type="submission" date="2019-05" db="EMBL/GenBank/DDBJ databases">
        <authorList>
            <person name="Moore K."/>
            <person name="O'Neill P."/>
            <person name="Farbos A."/>
            <person name="Studholme D.J."/>
        </authorList>
    </citation>
    <scope>NUCLEOTIDE SEQUENCE [LARGE SCALE GENOMIC DNA]</scope>
    <source>
        <strain evidence="2 3">DSM 9128</strain>
    </source>
</reference>
<dbReference type="EMBL" id="VASG01000011">
    <property type="protein sequence ID" value="TLP69613.1"/>
    <property type="molecule type" value="Genomic_DNA"/>
</dbReference>
<evidence type="ECO:0000313" key="3">
    <source>
        <dbReference type="Proteomes" id="UP000307510"/>
    </source>
</evidence>
<name>A0A5R8ZTL7_PSENT</name>
<protein>
    <submittedName>
        <fullName evidence="2">Uncharacterized protein</fullName>
    </submittedName>
</protein>
<feature type="region of interest" description="Disordered" evidence="1">
    <location>
        <begin position="248"/>
        <end position="284"/>
    </location>
</feature>
<organism evidence="2 3">
    <name type="scientific">Pseudomonas nitroreducens</name>
    <dbReference type="NCBI Taxonomy" id="46680"/>
    <lineage>
        <taxon>Bacteria</taxon>
        <taxon>Pseudomonadati</taxon>
        <taxon>Pseudomonadota</taxon>
        <taxon>Gammaproteobacteria</taxon>
        <taxon>Pseudomonadales</taxon>
        <taxon>Pseudomonadaceae</taxon>
        <taxon>Pseudomonas</taxon>
    </lineage>
</organism>
<feature type="compositionally biased region" description="Acidic residues" evidence="1">
    <location>
        <begin position="258"/>
        <end position="268"/>
    </location>
</feature>
<evidence type="ECO:0000256" key="1">
    <source>
        <dbReference type="SAM" id="MobiDB-lite"/>
    </source>
</evidence>
<sequence length="284" mass="31809">MRQKRDRSKNENVLQSAIIASLIAYCRDNGIRVSHLEYYANQQGEGLNLVCADFLATLDDSSLLLAETKVQSEGKLISFDHDQFVDNLTFEGLGFPIVYVYNTLPTMPYFYKPQPFDYPVMTLKATNCSPPSQLAGEEPDIANHSSLLRWLRAIPRGGDNTTRFADIFGAIRSEALITNGVMMLIYGTSTVTYMEDTSAKSLELLINALTRESTGKYLNTSQKAKLREFLDEEADAFNRWSNLAGVYTSPSNGLGQDPEYDPDNEPDNDGNLNKRSKSGFDFKF</sequence>